<organism evidence="4 5">
    <name type="scientific">Marasmius crinis-equi</name>
    <dbReference type="NCBI Taxonomy" id="585013"/>
    <lineage>
        <taxon>Eukaryota</taxon>
        <taxon>Fungi</taxon>
        <taxon>Dikarya</taxon>
        <taxon>Basidiomycota</taxon>
        <taxon>Agaricomycotina</taxon>
        <taxon>Agaricomycetes</taxon>
        <taxon>Agaricomycetidae</taxon>
        <taxon>Agaricales</taxon>
        <taxon>Marasmiineae</taxon>
        <taxon>Marasmiaceae</taxon>
        <taxon>Marasmius</taxon>
    </lineage>
</organism>
<feature type="compositionally biased region" description="Low complexity" evidence="2">
    <location>
        <begin position="532"/>
        <end position="543"/>
    </location>
</feature>
<dbReference type="InterPro" id="IPR016024">
    <property type="entry name" value="ARM-type_fold"/>
</dbReference>
<dbReference type="Pfam" id="PF03542">
    <property type="entry name" value="Tuberin"/>
    <property type="match status" value="1"/>
</dbReference>
<feature type="compositionally biased region" description="Basic and acidic residues" evidence="2">
    <location>
        <begin position="1419"/>
        <end position="1430"/>
    </location>
</feature>
<feature type="compositionally biased region" description="Polar residues" evidence="2">
    <location>
        <begin position="222"/>
        <end position="236"/>
    </location>
</feature>
<feature type="region of interest" description="Disordered" evidence="2">
    <location>
        <begin position="455"/>
        <end position="475"/>
    </location>
</feature>
<dbReference type="PANTHER" id="PTHR10063">
    <property type="entry name" value="TUBERIN"/>
    <property type="match status" value="1"/>
</dbReference>
<protein>
    <submittedName>
        <fullName evidence="4">Tuberous sclerosis 2-like protein</fullName>
    </submittedName>
</protein>
<feature type="compositionally biased region" description="Basic and acidic residues" evidence="2">
    <location>
        <begin position="560"/>
        <end position="575"/>
    </location>
</feature>
<feature type="region of interest" description="Disordered" evidence="2">
    <location>
        <begin position="1075"/>
        <end position="1117"/>
    </location>
</feature>
<evidence type="ECO:0000256" key="2">
    <source>
        <dbReference type="SAM" id="MobiDB-lite"/>
    </source>
</evidence>
<feature type="domain" description="Rap-GAP" evidence="3">
    <location>
        <begin position="1169"/>
        <end position="1411"/>
    </location>
</feature>
<dbReference type="Proteomes" id="UP001465976">
    <property type="component" value="Unassembled WGS sequence"/>
</dbReference>
<feature type="region of interest" description="Disordered" evidence="2">
    <location>
        <begin position="306"/>
        <end position="336"/>
    </location>
</feature>
<feature type="compositionally biased region" description="Gly residues" evidence="2">
    <location>
        <begin position="519"/>
        <end position="531"/>
    </location>
</feature>
<dbReference type="SUPFAM" id="SSF48371">
    <property type="entry name" value="ARM repeat"/>
    <property type="match status" value="1"/>
</dbReference>
<comment type="caution">
    <text evidence="4">The sequence shown here is derived from an EMBL/GenBank/DDBJ whole genome shotgun (WGS) entry which is preliminary data.</text>
</comment>
<dbReference type="PANTHER" id="PTHR10063:SF0">
    <property type="entry name" value="TUBERIN"/>
    <property type="match status" value="1"/>
</dbReference>
<sequence>MPSSSSHGASGNPNTTTTPLLPPLTTILLDLASSQHLLDSDAARLVLLMKAQGELEGTDRWPAIFSLFTAPSASKTLIRTKRVAMQALKEIYDGVKDMPLYRRRLGSMVLKLLSGDLLCGEDQEVANQGKAGIALRTEVTLWKILGEEVVLRCAEAVGRDALDLVVDGSGVIEEDSEVDTFLDFIISSASQPTSLLSEPFAGEEGEDSAIADEELPKRTNHPDTSTATLTPATVSLSRVHGRQTGHHDEAEGLPPPPVSASSQIPSVISLLSSLSGSVTGETTLSGGLRRNRSASTSISAVSLRGVAVDPPGEPHHLPRIPVTSGDEEQVEPEGPTSPTNLLAVKTLIGIFVHVAFSPGYGYYNSNDEECRRSSVPATVKTLHAIHSALISILGRDSSQSSNRVRLSILQLYVRLRADRDHRLYLSLDPDRDGNGQVGVLASLIGRVGVSLHTSVPPLSHGGSQVKDESGGVVGDEEREFDSLAGADTIVSGQGEADAVSELRRARARDAVRGRRGARWGSGSGSGSGGGRTRTTSMSPSRSPSRSRLRRATTSAGSHALSREPREPAAQREWKEPPPPPQQQPPSKRRDKGKEKQREPQVLLWSCPEKLDFLDGAKGLSGLLRTYDPEFSPTDQTTPIFPISQYLSVLLDLLSPVTTSSPETQNTTTPKSSWELLSYLLVHLPTQLSNKHLFCGPLSRQLVSKILTCLCSGISSGQLGMAELLARPAVESSEPPFYPDNLRPRDAHSLAYSTLSVLISYRSCFELKQRHLLLETLLGGLSSTKPHTITSCIHALSLCAYELQSSLTKFLKDILEKLSQIMSTGELGGAGVAVHILAFLSIVGGNGERLTGNFTEREFKLVFGVALKYLQGHNQMIRAERFDELSKSKSPGSSNISWALSQHVRILSYHLVYTWFLALRLPDRAKHIRYITHQLLLANEGNEQVDDPTEVAFDWLARYTFATADPRPAGSSALAEVTMHSSPSISANDPGAAEEGHPGESKPGAPAILTKSWLQGNSVITIRTLPKNGWVEVICRRPSGNTKLLGRLENVPMVGVGEVNPNWIDVPAVVLMDKDGGERKAGRPDVGYEEGGTQREDISSIIPDSEEEDESLRPDPITGYVWSKTAPSQRRKEVSIDPAFLALQLSPYPVHLASNNVRMLVDPAAALRFCTGVDRIPVIDTHKVGILYVAPGQTTEMEILKNSHGSPAYTRFLEGLGRLINLRGQIDVYAGGLDPDEDGEYAYAWWDDIYQILYHTATLMPSHEHDEQCVFKKRHIGNDFVRIVWNDSGLPYRFDTLQTQFQFVNILIEPHSLGAIAAFSNNIHENEYFKVTVQRAEGMMEFTPVGEFKLISAENLAGLVRQLSLLSDWFAFVFAKTERDTIRQEVRTNWAERLGAIRRLRKQTESKAAEGSGGTPNAGEDSRTANGDVRDPILAQESFRDFTKAF</sequence>
<dbReference type="InterPro" id="IPR018515">
    <property type="entry name" value="Tuberin-type_domain"/>
</dbReference>
<dbReference type="InterPro" id="IPR027107">
    <property type="entry name" value="Tuberin/Ral-act_asu"/>
</dbReference>
<feature type="region of interest" description="Disordered" evidence="2">
    <location>
        <begin position="971"/>
        <end position="1006"/>
    </location>
</feature>
<dbReference type="InterPro" id="IPR000331">
    <property type="entry name" value="Rap/Ran_GAP_dom"/>
</dbReference>
<feature type="region of interest" description="Disordered" evidence="2">
    <location>
        <begin position="195"/>
        <end position="261"/>
    </location>
</feature>
<dbReference type="InterPro" id="IPR035974">
    <property type="entry name" value="Rap/Ran-GAP_sf"/>
</dbReference>
<dbReference type="PROSITE" id="PS50085">
    <property type="entry name" value="RAPGAP"/>
    <property type="match status" value="1"/>
</dbReference>
<name>A0ABR3FWC6_9AGAR</name>
<keyword evidence="5" id="KW-1185">Reference proteome</keyword>
<evidence type="ECO:0000259" key="3">
    <source>
        <dbReference type="PROSITE" id="PS50085"/>
    </source>
</evidence>
<evidence type="ECO:0000313" key="5">
    <source>
        <dbReference type="Proteomes" id="UP001465976"/>
    </source>
</evidence>
<accession>A0ABR3FWC6</accession>
<evidence type="ECO:0000313" key="4">
    <source>
        <dbReference type="EMBL" id="KAL0579621.1"/>
    </source>
</evidence>
<dbReference type="EMBL" id="JBAHYK010000053">
    <property type="protein sequence ID" value="KAL0579621.1"/>
    <property type="molecule type" value="Genomic_DNA"/>
</dbReference>
<dbReference type="Pfam" id="PF02145">
    <property type="entry name" value="Rap_GAP"/>
    <property type="match status" value="1"/>
</dbReference>
<dbReference type="SUPFAM" id="SSF111347">
    <property type="entry name" value="Rap/Ran-GAP"/>
    <property type="match status" value="1"/>
</dbReference>
<keyword evidence="1" id="KW-0343">GTPase activation</keyword>
<gene>
    <name evidence="4" type="primary">TSC2_1</name>
    <name evidence="4" type="ORF">V5O48_002393</name>
</gene>
<dbReference type="Gene3D" id="3.40.50.11210">
    <property type="entry name" value="Rap/Ran-GAP"/>
    <property type="match status" value="1"/>
</dbReference>
<feature type="region of interest" description="Disordered" evidence="2">
    <location>
        <begin position="507"/>
        <end position="600"/>
    </location>
</feature>
<reference evidence="4 5" key="1">
    <citation type="submission" date="2024-02" db="EMBL/GenBank/DDBJ databases">
        <title>A draft genome for the cacao thread blight pathogen Marasmius crinis-equi.</title>
        <authorList>
            <person name="Cohen S.P."/>
            <person name="Baruah I.K."/>
            <person name="Amoako-Attah I."/>
            <person name="Bukari Y."/>
            <person name="Meinhardt L.W."/>
            <person name="Bailey B.A."/>
        </authorList>
    </citation>
    <scope>NUCLEOTIDE SEQUENCE [LARGE SCALE GENOMIC DNA]</scope>
    <source>
        <strain evidence="4 5">GH-76</strain>
    </source>
</reference>
<feature type="compositionally biased region" description="Acidic residues" evidence="2">
    <location>
        <begin position="201"/>
        <end position="213"/>
    </location>
</feature>
<proteinExistence type="predicted"/>
<feature type="region of interest" description="Disordered" evidence="2">
    <location>
        <begin position="1401"/>
        <end position="1434"/>
    </location>
</feature>
<evidence type="ECO:0000256" key="1">
    <source>
        <dbReference type="ARBA" id="ARBA00022468"/>
    </source>
</evidence>